<keyword evidence="1" id="KW-1133">Transmembrane helix</keyword>
<feature type="transmembrane region" description="Helical" evidence="1">
    <location>
        <begin position="97"/>
        <end position="116"/>
    </location>
</feature>
<dbReference type="Proteomes" id="UP000199012">
    <property type="component" value="Unassembled WGS sequence"/>
</dbReference>
<keyword evidence="3" id="KW-1185">Reference proteome</keyword>
<keyword evidence="1" id="KW-0472">Membrane</keyword>
<name>A0A1I1AGH8_9CELL</name>
<dbReference type="PROSITE" id="PS51257">
    <property type="entry name" value="PROKAR_LIPOPROTEIN"/>
    <property type="match status" value="1"/>
</dbReference>
<accession>A0A1I1AGH8</accession>
<dbReference type="RefSeq" id="WP_203708922.1">
    <property type="nucleotide sequence ID" value="NZ_BONM01000020.1"/>
</dbReference>
<protein>
    <recommendedName>
        <fullName evidence="4">DUF1772 domain-containing protein</fullName>
    </recommendedName>
</protein>
<proteinExistence type="predicted"/>
<reference evidence="2 3" key="1">
    <citation type="submission" date="2016-10" db="EMBL/GenBank/DDBJ databases">
        <authorList>
            <person name="de Groot N.N."/>
        </authorList>
    </citation>
    <scope>NUCLEOTIDE SEQUENCE [LARGE SCALE GENOMIC DNA]</scope>
    <source>
        <strain evidence="2 3">CGMCC 4.6945</strain>
    </source>
</reference>
<sequence length="166" mass="16576">MRRPEGGPQGGDRAGGPVGATTAGPGALLAACALHLGFQAVVTRVVYPALAEVPADRFAAAHAAHSRRIAVVVAPVYGVLAAACLRALPAVARQPLLLVPLTASAAAAATTAAVAAPTHRRLGREGPAPTLLRRLRRADRVRLVCALVAACGATAAAVSAPARARA</sequence>
<dbReference type="AlphaFoldDB" id="A0A1I1AGH8"/>
<dbReference type="STRING" id="988821.SAMN05421867_1177"/>
<evidence type="ECO:0000313" key="2">
    <source>
        <dbReference type="EMBL" id="SFB35608.1"/>
    </source>
</evidence>
<dbReference type="EMBL" id="FOKA01000017">
    <property type="protein sequence ID" value="SFB35608.1"/>
    <property type="molecule type" value="Genomic_DNA"/>
</dbReference>
<organism evidence="2 3">
    <name type="scientific">Cellulomonas marina</name>
    <dbReference type="NCBI Taxonomy" id="988821"/>
    <lineage>
        <taxon>Bacteria</taxon>
        <taxon>Bacillati</taxon>
        <taxon>Actinomycetota</taxon>
        <taxon>Actinomycetes</taxon>
        <taxon>Micrococcales</taxon>
        <taxon>Cellulomonadaceae</taxon>
        <taxon>Cellulomonas</taxon>
    </lineage>
</organism>
<keyword evidence="1" id="KW-0812">Transmembrane</keyword>
<evidence type="ECO:0008006" key="4">
    <source>
        <dbReference type="Google" id="ProtNLM"/>
    </source>
</evidence>
<evidence type="ECO:0000313" key="3">
    <source>
        <dbReference type="Proteomes" id="UP000199012"/>
    </source>
</evidence>
<evidence type="ECO:0000256" key="1">
    <source>
        <dbReference type="SAM" id="Phobius"/>
    </source>
</evidence>
<feature type="transmembrane region" description="Helical" evidence="1">
    <location>
        <begin position="141"/>
        <end position="162"/>
    </location>
</feature>
<gene>
    <name evidence="2" type="ORF">SAMN05421867_1177</name>
</gene>
<feature type="transmembrane region" description="Helical" evidence="1">
    <location>
        <begin position="69"/>
        <end position="91"/>
    </location>
</feature>